<evidence type="ECO:0000256" key="5">
    <source>
        <dbReference type="ARBA" id="ARBA00023014"/>
    </source>
</evidence>
<keyword evidence="2" id="KW-0479">Metal-binding</keyword>
<dbReference type="PROSITE" id="PS51379">
    <property type="entry name" value="4FE4S_FER_2"/>
    <property type="match status" value="2"/>
</dbReference>
<dbReference type="PANTHER" id="PTHR43255:SF1">
    <property type="entry name" value="IRON-SULFUR-BINDING OXIDOREDUCTASE FADF-RELATED"/>
    <property type="match status" value="1"/>
</dbReference>
<evidence type="ECO:0000256" key="6">
    <source>
        <dbReference type="SAM" id="Phobius"/>
    </source>
</evidence>
<organism evidence="8 9">
    <name type="scientific">Paractinoplanes durhamensis</name>
    <dbReference type="NCBI Taxonomy" id="113563"/>
    <lineage>
        <taxon>Bacteria</taxon>
        <taxon>Bacillati</taxon>
        <taxon>Actinomycetota</taxon>
        <taxon>Actinomycetes</taxon>
        <taxon>Micromonosporales</taxon>
        <taxon>Micromonosporaceae</taxon>
        <taxon>Paractinoplanes</taxon>
    </lineage>
</organism>
<comment type="caution">
    <text evidence="8">The sequence shown here is derived from an EMBL/GenBank/DDBJ whole genome shotgun (WGS) entry which is preliminary data.</text>
</comment>
<proteinExistence type="predicted"/>
<evidence type="ECO:0000256" key="1">
    <source>
        <dbReference type="ARBA" id="ARBA00022485"/>
    </source>
</evidence>
<dbReference type="Gene3D" id="1.20.950.20">
    <property type="entry name" value="Transmembrane di-heme cytochromes, Chain C"/>
    <property type="match status" value="1"/>
</dbReference>
<gene>
    <name evidence="8" type="ORF">Adu01nite_66110</name>
</gene>
<feature type="domain" description="4Fe-4S ferredoxin-type" evidence="7">
    <location>
        <begin position="289"/>
        <end position="320"/>
    </location>
</feature>
<evidence type="ECO:0000256" key="4">
    <source>
        <dbReference type="ARBA" id="ARBA00023004"/>
    </source>
</evidence>
<evidence type="ECO:0000313" key="8">
    <source>
        <dbReference type="EMBL" id="GIE05261.1"/>
    </source>
</evidence>
<keyword evidence="6" id="KW-0812">Transmembrane</keyword>
<feature type="transmembrane region" description="Helical" evidence="6">
    <location>
        <begin position="6"/>
        <end position="28"/>
    </location>
</feature>
<dbReference type="EMBL" id="BOML01000053">
    <property type="protein sequence ID" value="GIE05261.1"/>
    <property type="molecule type" value="Genomic_DNA"/>
</dbReference>
<evidence type="ECO:0000256" key="3">
    <source>
        <dbReference type="ARBA" id="ARBA00023002"/>
    </source>
</evidence>
<accession>A0ABQ3Z613</accession>
<keyword evidence="1" id="KW-0004">4Fe-4S</keyword>
<dbReference type="InterPro" id="IPR009051">
    <property type="entry name" value="Helical_ferredxn"/>
</dbReference>
<dbReference type="PANTHER" id="PTHR43255">
    <property type="entry name" value="IRON-SULFUR-BINDING OXIDOREDUCTASE FADF-RELATED-RELATED"/>
    <property type="match status" value="1"/>
</dbReference>
<keyword evidence="5" id="KW-0411">Iron-sulfur</keyword>
<dbReference type="PROSITE" id="PS00198">
    <property type="entry name" value="4FE4S_FER_1"/>
    <property type="match status" value="1"/>
</dbReference>
<dbReference type="Pfam" id="PF02754">
    <property type="entry name" value="CCG"/>
    <property type="match status" value="2"/>
</dbReference>
<keyword evidence="6" id="KW-0472">Membrane</keyword>
<dbReference type="SUPFAM" id="SSF46548">
    <property type="entry name" value="alpha-helical ferredoxin"/>
    <property type="match status" value="1"/>
</dbReference>
<dbReference type="InterPro" id="IPR036197">
    <property type="entry name" value="NarG-like_sf"/>
</dbReference>
<reference evidence="8 9" key="1">
    <citation type="submission" date="2021-01" db="EMBL/GenBank/DDBJ databases">
        <title>Whole genome shotgun sequence of Actinoplanes durhamensis NBRC 14914.</title>
        <authorList>
            <person name="Komaki H."/>
            <person name="Tamura T."/>
        </authorList>
    </citation>
    <scope>NUCLEOTIDE SEQUENCE [LARGE SCALE GENOMIC DNA]</scope>
    <source>
        <strain evidence="8 9">NBRC 14914</strain>
    </source>
</reference>
<evidence type="ECO:0000256" key="2">
    <source>
        <dbReference type="ARBA" id="ARBA00022723"/>
    </source>
</evidence>
<keyword evidence="3" id="KW-0560">Oxidoreductase</keyword>
<dbReference type="InterPro" id="IPR017900">
    <property type="entry name" value="4Fe4S_Fe_S_CS"/>
</dbReference>
<keyword evidence="9" id="KW-1185">Reference proteome</keyword>
<feature type="domain" description="4Fe-4S ferredoxin-type" evidence="7">
    <location>
        <begin position="377"/>
        <end position="409"/>
    </location>
</feature>
<feature type="transmembrane region" description="Helical" evidence="6">
    <location>
        <begin position="152"/>
        <end position="172"/>
    </location>
</feature>
<feature type="transmembrane region" description="Helical" evidence="6">
    <location>
        <begin position="67"/>
        <end position="88"/>
    </location>
</feature>
<dbReference type="InterPro" id="IPR051460">
    <property type="entry name" value="HdrC_iron-sulfur_subunit"/>
</dbReference>
<name>A0ABQ3Z613_9ACTN</name>
<dbReference type="Proteomes" id="UP000637628">
    <property type="component" value="Unassembled WGS sequence"/>
</dbReference>
<dbReference type="RefSeq" id="WP_203732771.1">
    <property type="nucleotide sequence ID" value="NZ_BAAATX010000038.1"/>
</dbReference>
<dbReference type="Gene3D" id="1.10.1060.10">
    <property type="entry name" value="Alpha-helical ferredoxin"/>
    <property type="match status" value="1"/>
</dbReference>
<evidence type="ECO:0000313" key="9">
    <source>
        <dbReference type="Proteomes" id="UP000637628"/>
    </source>
</evidence>
<dbReference type="Pfam" id="PF13187">
    <property type="entry name" value="Fer4_9"/>
    <property type="match status" value="1"/>
</dbReference>
<sequence length="711" mass="78056">MGIAQIIATVLAGAVTITALVLAARAVLTITAVIRQGQPAPERFTDKGTRTKRMLTETLGHTRMLKWSAIGAAHWLVMVSFMILFLLVVEAYFEVVDPEGGLPIVGHWLVYGFVTEWIGILGLAGILYLIFVRQKAIRAKRSRFTGSTMWQAYVVEAVILGVLVCGFLIRGFKVANDTFEYPSWATPLSHGVGALLPAAHDGPTWVALTKLFISMGWLITIGLNPTMGVAWHRFLAFFNIFFKRSPEKPAGSGLGALKPMMSGGKPLDFEEADPEKDQFGVAQVEQFAWKGLLDFSTCTECGRCQSQCPAWNTAKPLSPKLLVLSLRDHAYAKAPYLLGGGGKDLTGEEKATEAQLAHMDVLALAEGNRPLIGTEEEQGVIDPDVLWSCTTCGACVEQCPVDIEHIDHIVDMRRYQVLIESSFPSEAGVMLRNLENKGNPWGAPQNTREDWTKGLDFEVPRVGEKEDFEYLFWVGCAGAFEDRAKKTTRAVAKLLHEAGVDYAILGEGETCTGDPARRIGNEFVFQMLAQQNVETLQEANVKKIVATCPHCFNTLGNEYEQLGLKVEVVHHTQLLAHLVATGKLTPVQPIEGGVTYHDPCYLGRHNRVFDAPREVLTTAIAGDIKEMPRNQERSFCCGAGGARMWMEERIGKRINIERTEEALSTGAKTIAVGCPFCYTMVGDGVTAKGEQENVEVVDVATVLLRSLKQEV</sequence>
<keyword evidence="6" id="KW-1133">Transmembrane helix</keyword>
<protein>
    <submittedName>
        <fullName evidence="8">Fe-S oxidoreductase</fullName>
    </submittedName>
</protein>
<feature type="transmembrane region" description="Helical" evidence="6">
    <location>
        <begin position="108"/>
        <end position="131"/>
    </location>
</feature>
<keyword evidence="4" id="KW-0408">Iron</keyword>
<dbReference type="InterPro" id="IPR017896">
    <property type="entry name" value="4Fe4S_Fe-S-bd"/>
</dbReference>
<dbReference type="InterPro" id="IPR004017">
    <property type="entry name" value="Cys_rich_dom"/>
</dbReference>
<evidence type="ECO:0000259" key="7">
    <source>
        <dbReference type="PROSITE" id="PS51379"/>
    </source>
</evidence>
<dbReference type="SUPFAM" id="SSF103501">
    <property type="entry name" value="Respiratory nitrate reductase 1 gamma chain"/>
    <property type="match status" value="1"/>
</dbReference>